<dbReference type="GO" id="GO:0003725">
    <property type="term" value="F:double-stranded RNA binding"/>
    <property type="evidence" value="ECO:0007669"/>
    <property type="project" value="InterPro"/>
</dbReference>
<dbReference type="Gene3D" id="3.90.870.10">
    <property type="entry name" value="DHBP synthase"/>
    <property type="match status" value="1"/>
</dbReference>
<reference evidence="2 3" key="1">
    <citation type="submission" date="2019-10" db="EMBL/GenBank/DDBJ databases">
        <title>Cardiobacteriales fam. a chemoheterotrophic member of the order Cardiobacteriales, and proposal of Cardiobacteriales fam. nov.</title>
        <authorList>
            <person name="Wang C."/>
        </authorList>
    </citation>
    <scope>NUCLEOTIDE SEQUENCE [LARGE SCALE GENOMIC DNA]</scope>
    <source>
        <strain evidence="2 3">ML27</strain>
    </source>
</reference>
<accession>A0A6N7ESH1</accession>
<proteinExistence type="predicted"/>
<dbReference type="SUPFAM" id="SSF55821">
    <property type="entry name" value="YrdC/RibB"/>
    <property type="match status" value="1"/>
</dbReference>
<dbReference type="Proteomes" id="UP000471298">
    <property type="component" value="Unassembled WGS sequence"/>
</dbReference>
<dbReference type="PROSITE" id="PS51163">
    <property type="entry name" value="YRDC"/>
    <property type="match status" value="1"/>
</dbReference>
<evidence type="ECO:0000313" key="3">
    <source>
        <dbReference type="Proteomes" id="UP000471298"/>
    </source>
</evidence>
<dbReference type="EMBL" id="WHNW01000002">
    <property type="protein sequence ID" value="MPV85491.1"/>
    <property type="molecule type" value="Genomic_DNA"/>
</dbReference>
<sequence length="207" mass="22905">MSRVIYIHPETPQQRLINQAVDVLNDQGVIVLPTDSGYALATTVDNKKGQDRMAAIRQLEKNHYFSLLCADLSMISQYAKLDNAQYRLLKTATPGPYTFILQASVELPKRLFGNRRKTIGIRVPNHPIVQTLLTAFDGPLLSTTLILPDAEISELFAEDIYEKIAHQVDLIIDGGGTNFAPTTVLDMSDGMPPVLIRQGQGEVNAFL</sequence>
<dbReference type="FunCoup" id="A0A6N7ESH1">
    <property type="interactions" value="442"/>
</dbReference>
<dbReference type="InterPro" id="IPR052532">
    <property type="entry name" value="SUA5_domain"/>
</dbReference>
<dbReference type="InParanoid" id="A0A6N7ESH1"/>
<dbReference type="NCBIfam" id="TIGR00057">
    <property type="entry name" value="L-threonylcarbamoyladenylate synthase"/>
    <property type="match status" value="1"/>
</dbReference>
<dbReference type="Pfam" id="PF01300">
    <property type="entry name" value="Sua5_yciO_yrdC"/>
    <property type="match status" value="1"/>
</dbReference>
<organism evidence="2 3">
    <name type="scientific">Ostreibacterium oceani</name>
    <dbReference type="NCBI Taxonomy" id="2654998"/>
    <lineage>
        <taxon>Bacteria</taxon>
        <taxon>Pseudomonadati</taxon>
        <taxon>Pseudomonadota</taxon>
        <taxon>Gammaproteobacteria</taxon>
        <taxon>Cardiobacteriales</taxon>
        <taxon>Ostreibacteriaceae</taxon>
        <taxon>Ostreibacterium</taxon>
    </lineage>
</organism>
<dbReference type="PANTHER" id="PTHR42828:SF3">
    <property type="entry name" value="THREONYLCARBAMOYL-AMP SYNTHASE"/>
    <property type="match status" value="1"/>
</dbReference>
<evidence type="ECO:0000259" key="1">
    <source>
        <dbReference type="PROSITE" id="PS51163"/>
    </source>
</evidence>
<protein>
    <submittedName>
        <fullName evidence="2">Threonylcarbamoyl-AMP synthase</fullName>
    </submittedName>
</protein>
<evidence type="ECO:0000313" key="2">
    <source>
        <dbReference type="EMBL" id="MPV85491.1"/>
    </source>
</evidence>
<dbReference type="RefSeq" id="WP_152808801.1">
    <property type="nucleotide sequence ID" value="NZ_WHNW01000002.1"/>
</dbReference>
<keyword evidence="3" id="KW-1185">Reference proteome</keyword>
<name>A0A6N7ESH1_9GAMM</name>
<dbReference type="InterPro" id="IPR017945">
    <property type="entry name" value="DHBP_synth_RibB-like_a/b_dom"/>
</dbReference>
<comment type="caution">
    <text evidence="2">The sequence shown here is derived from an EMBL/GenBank/DDBJ whole genome shotgun (WGS) entry which is preliminary data.</text>
</comment>
<feature type="domain" description="YrdC-like" evidence="1">
    <location>
        <begin position="14"/>
        <end position="201"/>
    </location>
</feature>
<gene>
    <name evidence="2" type="ORF">GCU85_01915</name>
</gene>
<dbReference type="AlphaFoldDB" id="A0A6N7ESH1"/>
<dbReference type="PANTHER" id="PTHR42828">
    <property type="entry name" value="DHBP SYNTHASE RIBB-LIKE ALPHA/BETA DOMAIN-CONTAINING PROTEIN"/>
    <property type="match status" value="1"/>
</dbReference>
<dbReference type="InterPro" id="IPR006070">
    <property type="entry name" value="Sua5-like_dom"/>
</dbReference>